<proteinExistence type="inferred from homology"/>
<dbReference type="PROSITE" id="PS00697">
    <property type="entry name" value="DNA_LIGASE_A1"/>
    <property type="match status" value="1"/>
</dbReference>
<organism evidence="19 20">
    <name type="scientific">[Candida] arabinofermentans NRRL YB-2248</name>
    <dbReference type="NCBI Taxonomy" id="983967"/>
    <lineage>
        <taxon>Eukaryota</taxon>
        <taxon>Fungi</taxon>
        <taxon>Dikarya</taxon>
        <taxon>Ascomycota</taxon>
        <taxon>Saccharomycotina</taxon>
        <taxon>Pichiomycetes</taxon>
        <taxon>Pichiales</taxon>
        <taxon>Pichiaceae</taxon>
        <taxon>Ogataea</taxon>
        <taxon>Ogataea/Candida clade</taxon>
    </lineage>
</organism>
<keyword evidence="5" id="KW-0479">Metal-binding</keyword>
<feature type="domain" description="BRCT" evidence="18">
    <location>
        <begin position="622"/>
        <end position="718"/>
    </location>
</feature>
<dbReference type="GO" id="GO:0006297">
    <property type="term" value="P:nucleotide-excision repair, DNA gap filling"/>
    <property type="evidence" value="ECO:0007669"/>
    <property type="project" value="TreeGrafter"/>
</dbReference>
<keyword evidence="11 15" id="KW-0233">DNA recombination</keyword>
<dbReference type="STRING" id="983967.A0A1E4T420"/>
<dbReference type="GO" id="GO:0032807">
    <property type="term" value="C:DNA ligase IV complex"/>
    <property type="evidence" value="ECO:0007669"/>
    <property type="project" value="TreeGrafter"/>
</dbReference>
<evidence type="ECO:0000256" key="13">
    <source>
        <dbReference type="ARBA" id="ARBA00023242"/>
    </source>
</evidence>
<dbReference type="Gene3D" id="1.10.3260.10">
    <property type="entry name" value="DNA ligase, ATP-dependent, N-terminal domain"/>
    <property type="match status" value="1"/>
</dbReference>
<comment type="similarity">
    <text evidence="3 16">Belongs to the ATP-dependent DNA ligase family.</text>
</comment>
<evidence type="ECO:0000256" key="1">
    <source>
        <dbReference type="ARBA" id="ARBA00001946"/>
    </source>
</evidence>
<dbReference type="Pfam" id="PF04675">
    <property type="entry name" value="DNA_ligase_A_N"/>
    <property type="match status" value="1"/>
</dbReference>
<reference evidence="20" key="1">
    <citation type="submission" date="2016-04" db="EMBL/GenBank/DDBJ databases">
        <title>Comparative genomics of biotechnologically important yeasts.</title>
        <authorList>
            <consortium name="DOE Joint Genome Institute"/>
            <person name="Riley R."/>
            <person name="Haridas S."/>
            <person name="Wolfe K.H."/>
            <person name="Lopes M.R."/>
            <person name="Hittinger C.T."/>
            <person name="Goker M."/>
            <person name="Salamov A."/>
            <person name="Wisecaver J."/>
            <person name="Long T.M."/>
            <person name="Aerts A.L."/>
            <person name="Barry K."/>
            <person name="Choi C."/>
            <person name="Clum A."/>
            <person name="Coughlan A.Y."/>
            <person name="Deshpande S."/>
            <person name="Douglass A.P."/>
            <person name="Hanson S.J."/>
            <person name="Klenk H.-P."/>
            <person name="Labutti K."/>
            <person name="Lapidus A."/>
            <person name="Lindquist E."/>
            <person name="Lipzen A."/>
            <person name="Meier-Kolthoff J.P."/>
            <person name="Ohm R.A."/>
            <person name="Otillar R.P."/>
            <person name="Pangilinan J."/>
            <person name="Peng Y."/>
            <person name="Rokas A."/>
            <person name="Rosa C.A."/>
            <person name="Scheuner C."/>
            <person name="Sibirny A.A."/>
            <person name="Slot J.C."/>
            <person name="Stielow J.B."/>
            <person name="Sun H."/>
            <person name="Kurtzman C.P."/>
            <person name="Blackwell M."/>
            <person name="Grigoriev I.V."/>
            <person name="Jeffries T.W."/>
        </authorList>
    </citation>
    <scope>NUCLEOTIDE SEQUENCE [LARGE SCALE GENOMIC DNA]</scope>
    <source>
        <strain evidence="20">NRRL YB-2248</strain>
    </source>
</reference>
<evidence type="ECO:0000256" key="2">
    <source>
        <dbReference type="ARBA" id="ARBA00004123"/>
    </source>
</evidence>
<keyword evidence="13" id="KW-0539">Nucleus</keyword>
<dbReference type="InterPro" id="IPR001357">
    <property type="entry name" value="BRCT_dom"/>
</dbReference>
<evidence type="ECO:0000259" key="18">
    <source>
        <dbReference type="PROSITE" id="PS50172"/>
    </source>
</evidence>
<evidence type="ECO:0000256" key="6">
    <source>
        <dbReference type="ARBA" id="ARBA00022737"/>
    </source>
</evidence>
<dbReference type="PROSITE" id="PS50160">
    <property type="entry name" value="DNA_LIGASE_A3"/>
    <property type="match status" value="1"/>
</dbReference>
<dbReference type="NCBIfam" id="TIGR00574">
    <property type="entry name" value="dnl1"/>
    <property type="match status" value="1"/>
</dbReference>
<dbReference type="Pfam" id="PF01068">
    <property type="entry name" value="DNA_ligase_A_M"/>
    <property type="match status" value="1"/>
</dbReference>
<keyword evidence="10" id="KW-0460">Magnesium</keyword>
<keyword evidence="20" id="KW-1185">Reference proteome</keyword>
<gene>
    <name evidence="19" type="ORF">CANARDRAFT_197242</name>
</gene>
<dbReference type="InterPro" id="IPR012340">
    <property type="entry name" value="NA-bd_OB-fold"/>
</dbReference>
<evidence type="ECO:0000256" key="4">
    <source>
        <dbReference type="ARBA" id="ARBA00022598"/>
    </source>
</evidence>
<dbReference type="InterPro" id="IPR044125">
    <property type="entry name" value="Adenylation_DNA_ligase_IV"/>
</dbReference>
<keyword evidence="4 15" id="KW-0436">Ligase</keyword>
<dbReference type="InterPro" id="IPR012308">
    <property type="entry name" value="DNA_ligase_ATP-dep_N"/>
</dbReference>
<evidence type="ECO:0000256" key="10">
    <source>
        <dbReference type="ARBA" id="ARBA00022842"/>
    </source>
</evidence>
<dbReference type="OrthoDB" id="151490at2759"/>
<evidence type="ECO:0000259" key="17">
    <source>
        <dbReference type="PROSITE" id="PS50160"/>
    </source>
</evidence>
<dbReference type="GO" id="GO:0003910">
    <property type="term" value="F:DNA ligase (ATP) activity"/>
    <property type="evidence" value="ECO:0007669"/>
    <property type="project" value="UniProtKB-EC"/>
</dbReference>
<dbReference type="SUPFAM" id="SSF56091">
    <property type="entry name" value="DNA ligase/mRNA capping enzyme, catalytic domain"/>
    <property type="match status" value="1"/>
</dbReference>
<dbReference type="InterPro" id="IPR000977">
    <property type="entry name" value="DNA_ligase_ATP-dep"/>
</dbReference>
<evidence type="ECO:0000256" key="16">
    <source>
        <dbReference type="RuleBase" id="RU004196"/>
    </source>
</evidence>
<dbReference type="Proteomes" id="UP000094801">
    <property type="component" value="Unassembled WGS sequence"/>
</dbReference>
<dbReference type="AlphaFoldDB" id="A0A1E4T420"/>
<name>A0A1E4T420_9ASCO</name>
<evidence type="ECO:0000256" key="7">
    <source>
        <dbReference type="ARBA" id="ARBA00022741"/>
    </source>
</evidence>
<evidence type="ECO:0000256" key="14">
    <source>
        <dbReference type="ARBA" id="ARBA00034003"/>
    </source>
</evidence>
<keyword evidence="9 15" id="KW-0067">ATP-binding</keyword>
<evidence type="ECO:0000313" key="19">
    <source>
        <dbReference type="EMBL" id="ODV86484.1"/>
    </source>
</evidence>
<evidence type="ECO:0000256" key="15">
    <source>
        <dbReference type="RuleBase" id="RU000617"/>
    </source>
</evidence>
<keyword evidence="12 15" id="KW-0234">DNA repair</keyword>
<dbReference type="PANTHER" id="PTHR45997:SF1">
    <property type="entry name" value="DNA LIGASE 4"/>
    <property type="match status" value="1"/>
</dbReference>
<dbReference type="GO" id="GO:0006303">
    <property type="term" value="P:double-strand break repair via nonhomologous end joining"/>
    <property type="evidence" value="ECO:0007669"/>
    <property type="project" value="TreeGrafter"/>
</dbReference>
<dbReference type="GO" id="GO:0005524">
    <property type="term" value="F:ATP binding"/>
    <property type="evidence" value="ECO:0007669"/>
    <property type="project" value="UniProtKB-KW"/>
</dbReference>
<dbReference type="InterPro" id="IPR036599">
    <property type="entry name" value="DNA_ligase_N_sf"/>
</dbReference>
<keyword evidence="7 15" id="KW-0547">Nucleotide-binding</keyword>
<evidence type="ECO:0000256" key="12">
    <source>
        <dbReference type="ARBA" id="ARBA00023204"/>
    </source>
</evidence>
<protein>
    <recommendedName>
        <fullName evidence="15">DNA ligase</fullName>
        <ecNumber evidence="15">6.5.1.1</ecNumber>
    </recommendedName>
</protein>
<evidence type="ECO:0000256" key="8">
    <source>
        <dbReference type="ARBA" id="ARBA00022763"/>
    </source>
</evidence>
<dbReference type="Gene3D" id="2.40.50.140">
    <property type="entry name" value="Nucleic acid-binding proteins"/>
    <property type="match status" value="1"/>
</dbReference>
<evidence type="ECO:0000256" key="9">
    <source>
        <dbReference type="ARBA" id="ARBA00022840"/>
    </source>
</evidence>
<dbReference type="InterPro" id="IPR016059">
    <property type="entry name" value="DNA_ligase_ATP-dep_CS"/>
</dbReference>
<dbReference type="SUPFAM" id="SSF52113">
    <property type="entry name" value="BRCT domain"/>
    <property type="match status" value="1"/>
</dbReference>
<dbReference type="Gene3D" id="3.30.470.30">
    <property type="entry name" value="DNA ligase/mRNA capping enzyme"/>
    <property type="match status" value="1"/>
</dbReference>
<dbReference type="GO" id="GO:0006310">
    <property type="term" value="P:DNA recombination"/>
    <property type="evidence" value="ECO:0007669"/>
    <property type="project" value="UniProtKB-KW"/>
</dbReference>
<feature type="domain" description="BRCT" evidence="18">
    <location>
        <begin position="789"/>
        <end position="887"/>
    </location>
</feature>
<evidence type="ECO:0000256" key="11">
    <source>
        <dbReference type="ARBA" id="ARBA00023172"/>
    </source>
</evidence>
<accession>A0A1E4T420</accession>
<dbReference type="CDD" id="cd07903">
    <property type="entry name" value="Adenylation_DNA_ligase_IV"/>
    <property type="match status" value="1"/>
</dbReference>
<keyword evidence="6" id="KW-0677">Repeat</keyword>
<dbReference type="GO" id="GO:0046872">
    <property type="term" value="F:metal ion binding"/>
    <property type="evidence" value="ECO:0007669"/>
    <property type="project" value="UniProtKB-KW"/>
</dbReference>
<dbReference type="Gene3D" id="3.40.50.10190">
    <property type="entry name" value="BRCT domain"/>
    <property type="match status" value="2"/>
</dbReference>
<evidence type="ECO:0000313" key="20">
    <source>
        <dbReference type="Proteomes" id="UP000094801"/>
    </source>
</evidence>
<dbReference type="InterPro" id="IPR029710">
    <property type="entry name" value="LIG4"/>
</dbReference>
<dbReference type="GO" id="GO:0071897">
    <property type="term" value="P:DNA biosynthetic process"/>
    <property type="evidence" value="ECO:0007669"/>
    <property type="project" value="InterPro"/>
</dbReference>
<feature type="domain" description="ATP-dependent DNA ligase family profile" evidence="17">
    <location>
        <begin position="316"/>
        <end position="449"/>
    </location>
</feature>
<dbReference type="EC" id="6.5.1.1" evidence="15"/>
<sequence length="890" mass="101037">MKLLLPSYDRERLYLLKESKLGICISKVFGLPKSGEAYKKITNWKRMTWNQIHSKTRFPDTLVSIISTRRVEPSAGQLTVQQINEFLDRLHSFSMGVNDSEEKETTTQADIIGQVIPLLSNRELKFLFCIILKVDPLPISSNRLIGAWNPDAVSLFDLINDLKVVFWALADKDTRLSVNDKQVRINYPFTPMRSTRINENYDIIANERLNNNLFIEEKYDGERIQLHMIRDGDNLKFKFFSRNAHDFSLIYGSSTDVDAEGCIGPFIKDCFHDAINNCVLDGEMICYDPLRKEALPYTTVRLSALNMLAKQGRGKKNNDEPHPLFMVFDILRYGITGSEYSLEDLPLSDRRKLLSKVVTKNSEYLEVAGYKHAKTGSEIQAALQLAIEKDSEGLIIKDPTSKYNVGESRGHSWIKIKPEYLLGFGENLDVVIVGMTAATKSTYICALRNNTTIDFNAKFVTLCAVANGFSSEDYKTIHELTRDKWHTWSDDCLPPTELIQFGKRIPEKWINPSDSVVIEIKARSIDLQSSGMKFATGTTLHGAYMYRLRGDKDCSTASTLAEYRMASNKGKWDTTHTVQKKGTKRARVTQREMAIHALNNGFQTFIDQSDNDSTDDDKVASSKKPIFSNYVFCIKTDCFYRGEWRKISYLSQVLKSHGAATVRNHQAIIPEGRSLMIIADKVTLDVNHISKNYNLFTFQWCEDCIDAGEIVKLRPGHILLGEKRLFEECKRNIDRFGDSITIELNPFTFKEILERNCDVLNWEEELELSTTSRSLHSDDESARVLDIYLFHDLKFLIVESSQGSETQKDILVSKIIGEGGAITNELDDCSICVISLDGNDGDLVKDMKKRIAARAGYNKKIPHFVSASFVDACIAKGMMLEPLDFQIPSN</sequence>
<dbReference type="GO" id="GO:0003677">
    <property type="term" value="F:DNA binding"/>
    <property type="evidence" value="ECO:0007669"/>
    <property type="project" value="InterPro"/>
</dbReference>
<comment type="catalytic activity">
    <reaction evidence="14 15">
        <text>ATP + (deoxyribonucleotide)n-3'-hydroxyl + 5'-phospho-(deoxyribonucleotide)m = (deoxyribonucleotide)n+m + AMP + diphosphate.</text>
        <dbReference type="EC" id="6.5.1.1"/>
    </reaction>
</comment>
<evidence type="ECO:0000256" key="5">
    <source>
        <dbReference type="ARBA" id="ARBA00022723"/>
    </source>
</evidence>
<dbReference type="SUPFAM" id="SSF50249">
    <property type="entry name" value="Nucleic acid-binding proteins"/>
    <property type="match status" value="1"/>
</dbReference>
<dbReference type="PROSITE" id="PS50172">
    <property type="entry name" value="BRCT"/>
    <property type="match status" value="2"/>
</dbReference>
<comment type="cofactor">
    <cofactor evidence="1">
        <name>Mg(2+)</name>
        <dbReference type="ChEBI" id="CHEBI:18420"/>
    </cofactor>
</comment>
<evidence type="ECO:0000256" key="3">
    <source>
        <dbReference type="ARBA" id="ARBA00007572"/>
    </source>
</evidence>
<dbReference type="PROSITE" id="PS00333">
    <property type="entry name" value="DNA_LIGASE_A2"/>
    <property type="match status" value="1"/>
</dbReference>
<dbReference type="InterPro" id="IPR012310">
    <property type="entry name" value="DNA_ligase_ATP-dep_cent"/>
</dbReference>
<dbReference type="PANTHER" id="PTHR45997">
    <property type="entry name" value="DNA LIGASE 4"/>
    <property type="match status" value="1"/>
</dbReference>
<dbReference type="EMBL" id="KV453850">
    <property type="protein sequence ID" value="ODV86484.1"/>
    <property type="molecule type" value="Genomic_DNA"/>
</dbReference>
<dbReference type="InterPro" id="IPR036420">
    <property type="entry name" value="BRCT_dom_sf"/>
</dbReference>
<keyword evidence="8 15" id="KW-0227">DNA damage</keyword>
<comment type="subcellular location">
    <subcellularLocation>
        <location evidence="2">Nucleus</location>
    </subcellularLocation>
</comment>